<reference evidence="1" key="2">
    <citation type="submission" date="2023-05" db="EMBL/GenBank/DDBJ databases">
        <authorList>
            <consortium name="Lawrence Berkeley National Laboratory"/>
            <person name="Steindorff A."/>
            <person name="Hensen N."/>
            <person name="Bonometti L."/>
            <person name="Westerberg I."/>
            <person name="Brannstrom I.O."/>
            <person name="Guillou S."/>
            <person name="Cros-Aarteil S."/>
            <person name="Calhoun S."/>
            <person name="Haridas S."/>
            <person name="Kuo A."/>
            <person name="Mondo S."/>
            <person name="Pangilinan J."/>
            <person name="Riley R."/>
            <person name="Labutti K."/>
            <person name="Andreopoulos B."/>
            <person name="Lipzen A."/>
            <person name="Chen C."/>
            <person name="Yanf M."/>
            <person name="Daum C."/>
            <person name="Ng V."/>
            <person name="Clum A."/>
            <person name="Ohm R."/>
            <person name="Martin F."/>
            <person name="Silar P."/>
            <person name="Natvig D."/>
            <person name="Lalanne C."/>
            <person name="Gautier V."/>
            <person name="Ament-Velasquez S.L."/>
            <person name="Kruys A."/>
            <person name="Hutchinson M.I."/>
            <person name="Powell A.J."/>
            <person name="Barry K."/>
            <person name="Miller A.N."/>
            <person name="Grigoriev I.V."/>
            <person name="Debuchy R."/>
            <person name="Gladieux P."/>
            <person name="Thoren M.H."/>
            <person name="Johannesson H."/>
        </authorList>
    </citation>
    <scope>NUCLEOTIDE SEQUENCE</scope>
    <source>
        <strain evidence="1">CBS 103.79</strain>
    </source>
</reference>
<dbReference type="PANTHER" id="PTHR33112">
    <property type="entry name" value="DOMAIN PROTEIN, PUTATIVE-RELATED"/>
    <property type="match status" value="1"/>
</dbReference>
<evidence type="ECO:0000313" key="1">
    <source>
        <dbReference type="EMBL" id="KAK3902387.1"/>
    </source>
</evidence>
<proteinExistence type="predicted"/>
<reference evidence="1" key="1">
    <citation type="journal article" date="2023" name="Mol. Phylogenet. Evol.">
        <title>Genome-scale phylogeny and comparative genomics of the fungal order Sordariales.</title>
        <authorList>
            <person name="Hensen N."/>
            <person name="Bonometti L."/>
            <person name="Westerberg I."/>
            <person name="Brannstrom I.O."/>
            <person name="Guillou S."/>
            <person name="Cros-Aarteil S."/>
            <person name="Calhoun S."/>
            <person name="Haridas S."/>
            <person name="Kuo A."/>
            <person name="Mondo S."/>
            <person name="Pangilinan J."/>
            <person name="Riley R."/>
            <person name="LaButti K."/>
            <person name="Andreopoulos B."/>
            <person name="Lipzen A."/>
            <person name="Chen C."/>
            <person name="Yan M."/>
            <person name="Daum C."/>
            <person name="Ng V."/>
            <person name="Clum A."/>
            <person name="Steindorff A."/>
            <person name="Ohm R.A."/>
            <person name="Martin F."/>
            <person name="Silar P."/>
            <person name="Natvig D.O."/>
            <person name="Lalanne C."/>
            <person name="Gautier V."/>
            <person name="Ament-Velasquez S.L."/>
            <person name="Kruys A."/>
            <person name="Hutchinson M.I."/>
            <person name="Powell A.J."/>
            <person name="Barry K."/>
            <person name="Miller A.N."/>
            <person name="Grigoriev I.V."/>
            <person name="Debuchy R."/>
            <person name="Gladieux P."/>
            <person name="Hiltunen Thoren M."/>
            <person name="Johannesson H."/>
        </authorList>
    </citation>
    <scope>NUCLEOTIDE SEQUENCE</scope>
    <source>
        <strain evidence="1">CBS 103.79</strain>
    </source>
</reference>
<gene>
    <name evidence="1" type="ORF">C8A05DRAFT_33920</name>
</gene>
<name>A0AAN6RT26_9PEZI</name>
<keyword evidence="2" id="KW-1185">Reference proteome</keyword>
<comment type="caution">
    <text evidence="1">The sequence shown here is derived from an EMBL/GenBank/DDBJ whole genome shotgun (WGS) entry which is preliminary data.</text>
</comment>
<protein>
    <submittedName>
        <fullName evidence="1">Uncharacterized protein</fullName>
    </submittedName>
</protein>
<organism evidence="1 2">
    <name type="scientific">Staphylotrichum tortipilum</name>
    <dbReference type="NCBI Taxonomy" id="2831512"/>
    <lineage>
        <taxon>Eukaryota</taxon>
        <taxon>Fungi</taxon>
        <taxon>Dikarya</taxon>
        <taxon>Ascomycota</taxon>
        <taxon>Pezizomycotina</taxon>
        <taxon>Sordariomycetes</taxon>
        <taxon>Sordariomycetidae</taxon>
        <taxon>Sordariales</taxon>
        <taxon>Chaetomiaceae</taxon>
        <taxon>Staphylotrichum</taxon>
    </lineage>
</organism>
<dbReference type="Proteomes" id="UP001303889">
    <property type="component" value="Unassembled WGS sequence"/>
</dbReference>
<sequence length="190" mass="21572">MVTQYSRLRLTFSGDRLPALAGLSKQMMHVREGKCLAGVWEDSLFEDLCWQTARGWPSSSPSEGILTPKDAGAYIAPSWSWAPVLVPVEYINDMTNRRRAREFVPDAKLIRVKVVNVDPHDPTGQVVSCLLKLSATWTETYPDKNKRWPPGISKDVYYVLLAIDGSARYWLVLERAGNEHYRRMDLTEGT</sequence>
<dbReference type="AlphaFoldDB" id="A0AAN6RT26"/>
<accession>A0AAN6RT26</accession>
<dbReference type="PANTHER" id="PTHR33112:SF13">
    <property type="entry name" value="HETEROKARYON INCOMPATIBILITY DOMAIN-CONTAINING PROTEIN"/>
    <property type="match status" value="1"/>
</dbReference>
<dbReference type="EMBL" id="MU855513">
    <property type="protein sequence ID" value="KAK3902387.1"/>
    <property type="molecule type" value="Genomic_DNA"/>
</dbReference>
<evidence type="ECO:0000313" key="2">
    <source>
        <dbReference type="Proteomes" id="UP001303889"/>
    </source>
</evidence>